<evidence type="ECO:0000256" key="3">
    <source>
        <dbReference type="SAM" id="SignalP"/>
    </source>
</evidence>
<dbReference type="Gene3D" id="3.40.190.10">
    <property type="entry name" value="Periplasmic binding protein-like II"/>
    <property type="match status" value="1"/>
</dbReference>
<dbReference type="EMBL" id="AP024145">
    <property type="protein sequence ID" value="BCM87275.1"/>
    <property type="molecule type" value="Genomic_DNA"/>
</dbReference>
<dbReference type="InterPro" id="IPR039424">
    <property type="entry name" value="SBP_5"/>
</dbReference>
<name>A0A8H9CAB3_9HYPH</name>
<dbReference type="SUPFAM" id="SSF53850">
    <property type="entry name" value="Periplasmic binding protein-like II"/>
    <property type="match status" value="1"/>
</dbReference>
<dbReference type="Gene3D" id="3.10.105.10">
    <property type="entry name" value="Dipeptide-binding Protein, Domain 3"/>
    <property type="match status" value="1"/>
</dbReference>
<evidence type="ECO:0000313" key="5">
    <source>
        <dbReference type="EMBL" id="BCM87275.1"/>
    </source>
</evidence>
<evidence type="ECO:0000256" key="2">
    <source>
        <dbReference type="ARBA" id="ARBA00005695"/>
    </source>
</evidence>
<comment type="similarity">
    <text evidence="2">Belongs to the bacterial solute-binding protein 5 family.</text>
</comment>
<reference evidence="5" key="1">
    <citation type="submission" date="2020-11" db="EMBL/GenBank/DDBJ databases">
        <title>Complete genome sequence of a novel pathogenic Methylobacterium strain isolated from rice in Vietnam.</title>
        <authorList>
            <person name="Lai K."/>
            <person name="Okazaki S."/>
            <person name="Higashi K."/>
            <person name="Mori H."/>
            <person name="Toyoda A."/>
            <person name="Kurokawa K."/>
        </authorList>
    </citation>
    <scope>NUCLEOTIDE SEQUENCE</scope>
    <source>
        <strain evidence="5">VL1</strain>
    </source>
</reference>
<feature type="domain" description="Solute-binding protein family 5" evidence="4">
    <location>
        <begin position="63"/>
        <end position="422"/>
    </location>
</feature>
<dbReference type="GO" id="GO:0030288">
    <property type="term" value="C:outer membrane-bounded periplasmic space"/>
    <property type="evidence" value="ECO:0007669"/>
    <property type="project" value="UniProtKB-ARBA"/>
</dbReference>
<organism evidence="5 6">
    <name type="scientific">Methylobacterium indicum</name>
    <dbReference type="NCBI Taxonomy" id="1775910"/>
    <lineage>
        <taxon>Bacteria</taxon>
        <taxon>Pseudomonadati</taxon>
        <taxon>Pseudomonadota</taxon>
        <taxon>Alphaproteobacteria</taxon>
        <taxon>Hyphomicrobiales</taxon>
        <taxon>Methylobacteriaceae</taxon>
        <taxon>Methylobacterium</taxon>
    </lineage>
</organism>
<keyword evidence="3" id="KW-0732">Signal</keyword>
<dbReference type="GO" id="GO:0015833">
    <property type="term" value="P:peptide transport"/>
    <property type="evidence" value="ECO:0007669"/>
    <property type="project" value="TreeGrafter"/>
</dbReference>
<comment type="subcellular location">
    <subcellularLocation>
        <location evidence="1">Periplasm</location>
    </subcellularLocation>
</comment>
<dbReference type="AlphaFoldDB" id="A0A8H9CAB3"/>
<dbReference type="CDD" id="cd08490">
    <property type="entry name" value="PBP2_NikA_DppA_OppA_like_3"/>
    <property type="match status" value="1"/>
</dbReference>
<dbReference type="GO" id="GO:0043190">
    <property type="term" value="C:ATP-binding cassette (ABC) transporter complex"/>
    <property type="evidence" value="ECO:0007669"/>
    <property type="project" value="InterPro"/>
</dbReference>
<dbReference type="PIRSF" id="PIRSF002741">
    <property type="entry name" value="MppA"/>
    <property type="match status" value="1"/>
</dbReference>
<dbReference type="Proteomes" id="UP000663508">
    <property type="component" value="Chromosome"/>
</dbReference>
<evidence type="ECO:0000313" key="6">
    <source>
        <dbReference type="Proteomes" id="UP000663508"/>
    </source>
</evidence>
<protein>
    <submittedName>
        <fullName evidence="5">ABC transporter substrate-binding protein</fullName>
    </submittedName>
</protein>
<feature type="chain" id="PRO_5034730754" evidence="3">
    <location>
        <begin position="22"/>
        <end position="506"/>
    </location>
</feature>
<dbReference type="GO" id="GO:1904680">
    <property type="term" value="F:peptide transmembrane transporter activity"/>
    <property type="evidence" value="ECO:0007669"/>
    <property type="project" value="TreeGrafter"/>
</dbReference>
<evidence type="ECO:0000256" key="1">
    <source>
        <dbReference type="ARBA" id="ARBA00004418"/>
    </source>
</evidence>
<accession>A0A8H9CAB3</accession>
<dbReference type="InterPro" id="IPR030678">
    <property type="entry name" value="Peptide/Ni-bd"/>
</dbReference>
<proteinExistence type="inferred from homology"/>
<evidence type="ECO:0000259" key="4">
    <source>
        <dbReference type="Pfam" id="PF00496"/>
    </source>
</evidence>
<dbReference type="PANTHER" id="PTHR30290">
    <property type="entry name" value="PERIPLASMIC BINDING COMPONENT OF ABC TRANSPORTER"/>
    <property type="match status" value="1"/>
</dbReference>
<dbReference type="Pfam" id="PF00496">
    <property type="entry name" value="SBP_bac_5"/>
    <property type="match status" value="1"/>
</dbReference>
<dbReference type="KEGG" id="mind:mvi_57360"/>
<gene>
    <name evidence="5" type="ORF">mvi_57360</name>
</gene>
<sequence length="506" mass="54977">MKFWYHLCMAAMLLGASPALAQSPLRVVTPFEIASLEPSRSGFVFTRMEVTETLVGADDEGRPVPGLSTAWTLSDDRLTWRFTLRAGAKFHDDTPVTAEIVSQCLQRARTKPGPLAEVPLTEIRAVAPDVVEIRTATPFIALPAFLAEASTQILAPSSYDETGAVRRIIGSGPYRITSLEPPLRFEVERFDGWTGGPKPAIKRAIYQAVGRKETRALMAESGQADLAFALDPAGTDRLRRAPNVAVTTKSIPRVITLKLNAHLPAFADVRVRRALSLAIDREGIAKAILRSPAAAATQFFPPTMGGWHVSTLAPLRHDVAEARRLLAEAGWVPDAQGRLMKDGKPLHATLRSYAVRPELPVVAAAIQASARDIGIDLDIAMMSSSDIPAGHRDGTLDMGLIARNFSLVPDPIGTLLADFGPNGGDWGAMGWSSPQLTEALQALQQTDVPETRAALRRRVLEILQTELPVIPVAWYDLRVAAAKRLGGVSVDPYELSYRISRMRWAD</sequence>
<feature type="signal peptide" evidence="3">
    <location>
        <begin position="1"/>
        <end position="21"/>
    </location>
</feature>
<dbReference type="InterPro" id="IPR000914">
    <property type="entry name" value="SBP_5_dom"/>
</dbReference>
<dbReference type="PANTHER" id="PTHR30290:SF83">
    <property type="entry name" value="ABC TRANSPORTER SUBSTRATE-BINDING PROTEIN"/>
    <property type="match status" value="1"/>
</dbReference>